<dbReference type="HOGENOM" id="CLU_060250_0_0_4"/>
<dbReference type="RefSeq" id="WP_012346961.1">
    <property type="nucleotide sequence ID" value="NC_010524.1"/>
</dbReference>
<evidence type="ECO:0000313" key="8">
    <source>
        <dbReference type="EMBL" id="ACB34200.1"/>
    </source>
</evidence>
<dbReference type="eggNOG" id="COG4394">
    <property type="taxonomic scope" value="Bacteria"/>
</dbReference>
<evidence type="ECO:0000256" key="4">
    <source>
        <dbReference type="ARBA" id="ARBA00024346"/>
    </source>
</evidence>
<evidence type="ECO:0000313" key="9">
    <source>
        <dbReference type="Proteomes" id="UP000001693"/>
    </source>
</evidence>
<evidence type="ECO:0000256" key="2">
    <source>
        <dbReference type="ARBA" id="ARBA00022679"/>
    </source>
</evidence>
<comment type="similarity">
    <text evidence="4">Belongs to the glycosyltransferase 104 family.</text>
</comment>
<dbReference type="NCBIfam" id="TIGR03837">
    <property type="entry name" value="efp_Arg_rhamno"/>
    <property type="match status" value="1"/>
</dbReference>
<accession>B1Y0U2</accession>
<sequence>MPVQTIPPASSGLVSAPPQAPPCRSWDIFCRVIDNHGDLGVCWRLAVDLAQRGQRVRLWIDDASALAWMAPTGANGVSVRPWAEPSVDDVPGDAVIEAFGCDPPAGFVERMAQRGVAPLWINLEYLSAEAYVARSHRLQSPQWSGPGRGLTKWFFYPGFTPDTGGLLREPGLIERRRLHQAAAGDGAEALVITLFCYANAALPSLLDALVDLPDTAQPGGVRLKVTPGWAATQVVRWLGSTEAPDAGTVVRRGRLDIEFLPYLSQAGFDELLWRSDLNLVRGEDSLVRALWAGRPMLWQVYPQDDGAHLRKLDAFLQRYFGVADGLDMAAVRLDVQQVWQAWNGAESPPSVAQWHRLLAALRGDWCRASEAVCGRLSARPDLTSSLLEFAADHTPERAGAADRLE</sequence>
<dbReference type="GO" id="GO:0106361">
    <property type="term" value="F:protein-arginine rhamnosyltransferase activity"/>
    <property type="evidence" value="ECO:0007669"/>
    <property type="project" value="InterPro"/>
</dbReference>
<keyword evidence="2" id="KW-0808">Transferase</keyword>
<dbReference type="OrthoDB" id="209085at2"/>
<proteinExistence type="inferred from homology"/>
<comment type="catalytic activity">
    <reaction evidence="7">
        <text>dTDP-beta-L-rhamnose + L-arginyl-[protein] = N(omega)-(alpha-L-rhamnosyl)-L-arginyl-[protein] + dTDP + H(+)</text>
        <dbReference type="Rhea" id="RHEA:66692"/>
        <dbReference type="Rhea" id="RHEA-COMP:10532"/>
        <dbReference type="Rhea" id="RHEA-COMP:17096"/>
        <dbReference type="ChEBI" id="CHEBI:15378"/>
        <dbReference type="ChEBI" id="CHEBI:29965"/>
        <dbReference type="ChEBI" id="CHEBI:57510"/>
        <dbReference type="ChEBI" id="CHEBI:58369"/>
        <dbReference type="ChEBI" id="CHEBI:167445"/>
    </reaction>
    <physiologicalReaction direction="left-to-right" evidence="7">
        <dbReference type="Rhea" id="RHEA:66693"/>
    </physiologicalReaction>
</comment>
<organism evidence="8 9">
    <name type="scientific">Leptothrix cholodnii (strain ATCC 51168 / LMG 8142 / SP-6)</name>
    <name type="common">Leptothrix discophora (strain SP-6)</name>
    <dbReference type="NCBI Taxonomy" id="395495"/>
    <lineage>
        <taxon>Bacteria</taxon>
        <taxon>Pseudomonadati</taxon>
        <taxon>Pseudomonadota</taxon>
        <taxon>Betaproteobacteria</taxon>
        <taxon>Burkholderiales</taxon>
        <taxon>Sphaerotilaceae</taxon>
        <taxon>Leptothrix</taxon>
    </lineage>
</organism>
<dbReference type="Proteomes" id="UP000001693">
    <property type="component" value="Chromosome"/>
</dbReference>
<gene>
    <name evidence="8" type="ordered locus">Lcho_1933</name>
</gene>
<evidence type="ECO:0000256" key="7">
    <source>
        <dbReference type="ARBA" id="ARBA00048472"/>
    </source>
</evidence>
<dbReference type="KEGG" id="lch:Lcho_1933"/>
<dbReference type="Pfam" id="PF10093">
    <property type="entry name" value="EarP"/>
    <property type="match status" value="1"/>
</dbReference>
<dbReference type="EMBL" id="CP001013">
    <property type="protein sequence ID" value="ACB34200.1"/>
    <property type="molecule type" value="Genomic_DNA"/>
</dbReference>
<evidence type="ECO:0000256" key="6">
    <source>
        <dbReference type="ARBA" id="ARBA00030025"/>
    </source>
</evidence>
<dbReference type="PIRSF" id="PIRSF015557">
    <property type="entry name" value="UCP015557"/>
    <property type="match status" value="1"/>
</dbReference>
<name>B1Y0U2_LEPCP</name>
<evidence type="ECO:0000256" key="5">
    <source>
        <dbReference type="ARBA" id="ARBA00024416"/>
    </source>
</evidence>
<evidence type="ECO:0000256" key="1">
    <source>
        <dbReference type="ARBA" id="ARBA00022676"/>
    </source>
</evidence>
<dbReference type="AlphaFoldDB" id="B1Y0U2"/>
<dbReference type="STRING" id="395495.Lcho_1933"/>
<protein>
    <recommendedName>
        <fullName evidence="5">Protein-arginine rhamnosyltransferase</fullName>
    </recommendedName>
    <alternativeName>
        <fullName evidence="6">EF-P arginine rhamnosyltransferase</fullName>
    </alternativeName>
</protein>
<dbReference type="InterPro" id="IPR016633">
    <property type="entry name" value="EarP"/>
</dbReference>
<keyword evidence="1" id="KW-0328">Glycosyltransferase</keyword>
<comment type="function">
    <text evidence="3">Protein-arginine rhamnosyltransferase that catalyzes the transfer of a single rhamnose to elongation factor P (EF-P) on 'Lys-32', a modification required for EF-P-dependent rescue of polyproline stalled ribosomes.</text>
</comment>
<keyword evidence="9" id="KW-1185">Reference proteome</keyword>
<reference evidence="8 9" key="1">
    <citation type="submission" date="2008-03" db="EMBL/GenBank/DDBJ databases">
        <title>Complete sequence of Leptothrix cholodnii SP-6.</title>
        <authorList>
            <consortium name="US DOE Joint Genome Institute"/>
            <person name="Copeland A."/>
            <person name="Lucas S."/>
            <person name="Lapidus A."/>
            <person name="Glavina del Rio T."/>
            <person name="Dalin E."/>
            <person name="Tice H."/>
            <person name="Bruce D."/>
            <person name="Goodwin L."/>
            <person name="Pitluck S."/>
            <person name="Chertkov O."/>
            <person name="Brettin T."/>
            <person name="Detter J.C."/>
            <person name="Han C."/>
            <person name="Kuske C.R."/>
            <person name="Schmutz J."/>
            <person name="Larimer F."/>
            <person name="Land M."/>
            <person name="Hauser L."/>
            <person name="Kyrpides N."/>
            <person name="Lykidis A."/>
            <person name="Emerson D."/>
            <person name="Richardson P."/>
        </authorList>
    </citation>
    <scope>NUCLEOTIDE SEQUENCE [LARGE SCALE GENOMIC DNA]</scope>
    <source>
        <strain evidence="9">ATCC 51168 / LMG 8142 / SP-6</strain>
    </source>
</reference>
<evidence type="ECO:0000256" key="3">
    <source>
        <dbReference type="ARBA" id="ARBA00024303"/>
    </source>
</evidence>